<evidence type="ECO:0000313" key="3">
    <source>
        <dbReference type="Proteomes" id="UP000238479"/>
    </source>
</evidence>
<dbReference type="STRING" id="74649.A0A2P6Q266"/>
<reference evidence="2 3" key="1">
    <citation type="journal article" date="2018" name="Nat. Genet.">
        <title>The Rosa genome provides new insights in the design of modern roses.</title>
        <authorList>
            <person name="Bendahmane M."/>
        </authorList>
    </citation>
    <scope>NUCLEOTIDE SEQUENCE [LARGE SCALE GENOMIC DNA]</scope>
    <source>
        <strain evidence="3">cv. Old Blush</strain>
    </source>
</reference>
<dbReference type="OMA" id="CYSNFRS"/>
<dbReference type="AlphaFoldDB" id="A0A2P6Q266"/>
<name>A0A2P6Q266_ROSCH</name>
<dbReference type="PANTHER" id="PTHR33698:SF6">
    <property type="entry name" value="TRANSMEMBRANE PROTEIN"/>
    <property type="match status" value="1"/>
</dbReference>
<dbReference type="Gramene" id="PRQ28288">
    <property type="protein sequence ID" value="PRQ28288"/>
    <property type="gene ID" value="RchiOBHm_Chr5g0001461"/>
</dbReference>
<sequence length="261" mass="29529">MAFVSFPIITNNIIYRNTMQISHVNPVYTIHKNSKKITANNAFGNFHPPFSGQPLIQRRHRELLMEPIFCAKNSPEGAGGQDQQDPRTLEKLLKLYEAMKNKDVLELSEVIADEPVCAGNLSSIIQPLRGKKKVVDFFLNLIRHLGTEIDFFVKPTLHDGMKVGVEWALGWSKTHTPFGKGFSYHISHHYKGKVVIKNAEMFTEPLRHIPSRMKMMEIMTALTEKMGSNAIFKGWGSKVALSILLVFIIAAFLITLMLISH</sequence>
<keyword evidence="1" id="KW-0472">Membrane</keyword>
<feature type="transmembrane region" description="Helical" evidence="1">
    <location>
        <begin position="239"/>
        <end position="259"/>
    </location>
</feature>
<keyword evidence="1" id="KW-0812">Transmembrane</keyword>
<proteinExistence type="predicted"/>
<dbReference type="OrthoDB" id="753811at2759"/>
<dbReference type="Proteomes" id="UP000238479">
    <property type="component" value="Chromosome 5"/>
</dbReference>
<dbReference type="SUPFAM" id="SSF54427">
    <property type="entry name" value="NTF2-like"/>
    <property type="match status" value="1"/>
</dbReference>
<dbReference type="EMBL" id="PDCK01000043">
    <property type="protein sequence ID" value="PRQ28288.1"/>
    <property type="molecule type" value="Genomic_DNA"/>
</dbReference>
<accession>A0A2P6Q266</accession>
<protein>
    <submittedName>
        <fullName evidence="2">Putative NTF2-like domain-containing protein</fullName>
    </submittedName>
</protein>
<dbReference type="PANTHER" id="PTHR33698">
    <property type="entry name" value="NUCLEAR TRANSPORT FACTOR 2 (NTF2)-LIKE PROTEIN"/>
    <property type="match status" value="1"/>
</dbReference>
<evidence type="ECO:0000313" key="2">
    <source>
        <dbReference type="EMBL" id="PRQ28288.1"/>
    </source>
</evidence>
<comment type="caution">
    <text evidence="2">The sequence shown here is derived from an EMBL/GenBank/DDBJ whole genome shotgun (WGS) entry which is preliminary data.</text>
</comment>
<organism evidence="2 3">
    <name type="scientific">Rosa chinensis</name>
    <name type="common">China rose</name>
    <dbReference type="NCBI Taxonomy" id="74649"/>
    <lineage>
        <taxon>Eukaryota</taxon>
        <taxon>Viridiplantae</taxon>
        <taxon>Streptophyta</taxon>
        <taxon>Embryophyta</taxon>
        <taxon>Tracheophyta</taxon>
        <taxon>Spermatophyta</taxon>
        <taxon>Magnoliopsida</taxon>
        <taxon>eudicotyledons</taxon>
        <taxon>Gunneridae</taxon>
        <taxon>Pentapetalae</taxon>
        <taxon>rosids</taxon>
        <taxon>fabids</taxon>
        <taxon>Rosales</taxon>
        <taxon>Rosaceae</taxon>
        <taxon>Rosoideae</taxon>
        <taxon>Rosoideae incertae sedis</taxon>
        <taxon>Rosa</taxon>
    </lineage>
</organism>
<keyword evidence="1" id="KW-1133">Transmembrane helix</keyword>
<dbReference type="InterPro" id="IPR032710">
    <property type="entry name" value="NTF2-like_dom_sf"/>
</dbReference>
<gene>
    <name evidence="2" type="ORF">RchiOBHm_Chr5g0001461</name>
</gene>
<evidence type="ECO:0000256" key="1">
    <source>
        <dbReference type="SAM" id="Phobius"/>
    </source>
</evidence>
<keyword evidence="3" id="KW-1185">Reference proteome</keyword>